<dbReference type="PANTHER" id="PTHR12526">
    <property type="entry name" value="GLYCOSYLTRANSFERASE"/>
    <property type="match status" value="1"/>
</dbReference>
<dbReference type="Proteomes" id="UP001211005">
    <property type="component" value="Chromosome"/>
</dbReference>
<keyword evidence="3" id="KW-1185">Reference proteome</keyword>
<dbReference type="EMBL" id="CP114767">
    <property type="protein sequence ID" value="WBA41967.1"/>
    <property type="molecule type" value="Genomic_DNA"/>
</dbReference>
<dbReference type="Gene3D" id="3.40.50.2000">
    <property type="entry name" value="Glycogen Phosphorylase B"/>
    <property type="match status" value="2"/>
</dbReference>
<dbReference type="Pfam" id="PF13439">
    <property type="entry name" value="Glyco_transf_4"/>
    <property type="match status" value="1"/>
</dbReference>
<reference evidence="2 3" key="1">
    <citation type="submission" date="2022-12" db="EMBL/GenBank/DDBJ databases">
        <title>Hymenobacter canadensis sp. nov. isolated from lake water of the Cambridge Bay, Canada.</title>
        <authorList>
            <person name="Kim W.H."/>
            <person name="Lee Y.M."/>
        </authorList>
    </citation>
    <scope>NUCLEOTIDE SEQUENCE [LARGE SCALE GENOMIC DNA]</scope>
    <source>
        <strain evidence="2 3">PAMC 29467</strain>
    </source>
</reference>
<accession>A0ABY7LPV7</accession>
<evidence type="ECO:0000259" key="1">
    <source>
        <dbReference type="Pfam" id="PF13439"/>
    </source>
</evidence>
<dbReference type="SUPFAM" id="SSF53756">
    <property type="entry name" value="UDP-Glycosyltransferase/glycogen phosphorylase"/>
    <property type="match status" value="1"/>
</dbReference>
<sequence>MKILFTTQALSIGGIEVLALRLSEAFAKAGHDVILYDFNPDRRNPGLVSSYDTKRFRLAALEPSPVLNGLLWKAHALLFKTGINREFRPRLIERHFARLLARERPDIICSLSFHQDYQACRYASELGIPVVVSMHGTYEYAASEWPQRAHFIYDHVQAIIYAADKNMSWYESQSYLRPELPVYKIYTGTDLHKPIPQTSTRVGLGIASDAFVYILVARGIQEKGWEEALQAFRGVRARYARAVLLLVGEGEYLAALRLRYAAEPGVLFYGSHPNSLELTALADAGLLPSYFPIETLPNVIIDYLRCGLPVLASDIGEIPNMLTLPDGSVAGAVLPRSGHQGGVEVSALQQAMEQLLADSEWYQQQAARARLAAQRFDLQVCVEQYTAVFHQALKIN</sequence>
<evidence type="ECO:0000313" key="2">
    <source>
        <dbReference type="EMBL" id="WBA41967.1"/>
    </source>
</evidence>
<name>A0ABY7LPV7_9BACT</name>
<gene>
    <name evidence="2" type="ORF">O3303_00045</name>
</gene>
<dbReference type="RefSeq" id="WP_269560025.1">
    <property type="nucleotide sequence ID" value="NZ_CP114767.1"/>
</dbReference>
<feature type="domain" description="Glycosyltransferase subfamily 4-like N-terminal" evidence="1">
    <location>
        <begin position="12"/>
        <end position="162"/>
    </location>
</feature>
<dbReference type="CDD" id="cd03801">
    <property type="entry name" value="GT4_PimA-like"/>
    <property type="match status" value="1"/>
</dbReference>
<evidence type="ECO:0000313" key="3">
    <source>
        <dbReference type="Proteomes" id="UP001211005"/>
    </source>
</evidence>
<organism evidence="2 3">
    <name type="scientific">Hymenobacter canadensis</name>
    <dbReference type="NCBI Taxonomy" id="2999067"/>
    <lineage>
        <taxon>Bacteria</taxon>
        <taxon>Pseudomonadati</taxon>
        <taxon>Bacteroidota</taxon>
        <taxon>Cytophagia</taxon>
        <taxon>Cytophagales</taxon>
        <taxon>Hymenobacteraceae</taxon>
        <taxon>Hymenobacter</taxon>
    </lineage>
</organism>
<proteinExistence type="predicted"/>
<dbReference type="InterPro" id="IPR028098">
    <property type="entry name" value="Glyco_trans_4-like_N"/>
</dbReference>
<dbReference type="PANTHER" id="PTHR12526:SF636">
    <property type="entry name" value="BLL3647 PROTEIN"/>
    <property type="match status" value="1"/>
</dbReference>
<dbReference type="Pfam" id="PF13692">
    <property type="entry name" value="Glyco_trans_1_4"/>
    <property type="match status" value="1"/>
</dbReference>
<protein>
    <submittedName>
        <fullName evidence="2">Glycosyltransferase family 4 protein</fullName>
    </submittedName>
</protein>